<evidence type="ECO:0000313" key="9">
    <source>
        <dbReference type="Proteomes" id="UP001162156"/>
    </source>
</evidence>
<dbReference type="PANTHER" id="PTHR16172">
    <property type="entry name" value="MAJOR FACILITATOR SUPERFAMILY DOMAIN-CONTAINING PROTEIN 6-LIKE"/>
    <property type="match status" value="1"/>
</dbReference>
<evidence type="ECO:0000259" key="7">
    <source>
        <dbReference type="Pfam" id="PF12832"/>
    </source>
</evidence>
<accession>A0AAV8WXF8</accession>
<feature type="transmembrane region" description="Helical" evidence="6">
    <location>
        <begin position="270"/>
        <end position="287"/>
    </location>
</feature>
<keyword evidence="9" id="KW-1185">Reference proteome</keyword>
<keyword evidence="5 6" id="KW-0472">Membrane</keyword>
<evidence type="ECO:0000256" key="5">
    <source>
        <dbReference type="ARBA" id="ARBA00023136"/>
    </source>
</evidence>
<feature type="non-terminal residue" evidence="8">
    <location>
        <position position="1"/>
    </location>
</feature>
<evidence type="ECO:0000256" key="1">
    <source>
        <dbReference type="ARBA" id="ARBA00004141"/>
    </source>
</evidence>
<evidence type="ECO:0000256" key="2">
    <source>
        <dbReference type="ARBA" id="ARBA00005241"/>
    </source>
</evidence>
<feature type="transmembrane region" description="Helical" evidence="6">
    <location>
        <begin position="66"/>
        <end position="84"/>
    </location>
</feature>
<dbReference type="InterPro" id="IPR036259">
    <property type="entry name" value="MFS_trans_sf"/>
</dbReference>
<feature type="transmembrane region" description="Helical" evidence="6">
    <location>
        <begin position="294"/>
        <end position="313"/>
    </location>
</feature>
<keyword evidence="4 6" id="KW-1133">Transmembrane helix</keyword>
<feature type="transmembrane region" description="Helical" evidence="6">
    <location>
        <begin position="29"/>
        <end position="54"/>
    </location>
</feature>
<dbReference type="Gene3D" id="1.20.1250.20">
    <property type="entry name" value="MFS general substrate transporter like domains"/>
    <property type="match status" value="1"/>
</dbReference>
<feature type="transmembrane region" description="Helical" evidence="6">
    <location>
        <begin position="241"/>
        <end position="258"/>
    </location>
</feature>
<feature type="domain" description="Major facilitator superfamily associated" evidence="7">
    <location>
        <begin position="11"/>
        <end position="288"/>
    </location>
</feature>
<dbReference type="Pfam" id="PF12832">
    <property type="entry name" value="MFS_1_like"/>
    <property type="match status" value="1"/>
</dbReference>
<dbReference type="GO" id="GO:0016020">
    <property type="term" value="C:membrane"/>
    <property type="evidence" value="ECO:0007669"/>
    <property type="project" value="UniProtKB-SubCell"/>
</dbReference>
<evidence type="ECO:0000256" key="3">
    <source>
        <dbReference type="ARBA" id="ARBA00022692"/>
    </source>
</evidence>
<proteinExistence type="inferred from homology"/>
<dbReference type="InterPro" id="IPR024989">
    <property type="entry name" value="MFS_assoc_dom"/>
</dbReference>
<name>A0AAV8WXF8_9CUCU</name>
<comment type="subcellular location">
    <subcellularLocation>
        <location evidence="1">Membrane</location>
        <topology evidence="1">Multi-pass membrane protein</topology>
    </subcellularLocation>
</comment>
<dbReference type="EMBL" id="JANEYF010004525">
    <property type="protein sequence ID" value="KAJ8930915.1"/>
    <property type="molecule type" value="Genomic_DNA"/>
</dbReference>
<sequence length="360" mass="39968">FNYDYIHKKYFFIGTGPVVPFLSSYARQLGFSSVIVGLIYTILPICGMVAKPLFGAIADRFHCQKKIFLASQLLTAIAFIAIFYSPQVPVERLVHFSCAYGEAAFNTYPGNAVDECTVAHIQQKEVIDRCNMNCDMDKNSWDVICHDWKVNQYCDSINQTDRFSFMAEVPLSLTQLFSGTVVFRIRNISLIDGTTVYPRCSNRSISTLCNAECNDFNVNDIIAKPAIDDRDKPNRYGHQRLFGALGWGILSALTGVMIDALSTGQSQKNYISAFYMAAAFLVLDFIVSSRLEGMVGAVFEGVGVSLGSFLAGLSYNTYKGLTFRYFGIGALIACVLHIGVQYLLKQKGNKSTSNENIIKQ</sequence>
<dbReference type="InterPro" id="IPR051717">
    <property type="entry name" value="MFS_MFSD6"/>
</dbReference>
<evidence type="ECO:0000256" key="6">
    <source>
        <dbReference type="SAM" id="Phobius"/>
    </source>
</evidence>
<gene>
    <name evidence="8" type="ORF">NQ314_016239</name>
</gene>
<evidence type="ECO:0000256" key="4">
    <source>
        <dbReference type="ARBA" id="ARBA00022989"/>
    </source>
</evidence>
<keyword evidence="3 6" id="KW-0812">Transmembrane</keyword>
<dbReference type="Proteomes" id="UP001162156">
    <property type="component" value="Unassembled WGS sequence"/>
</dbReference>
<dbReference type="SUPFAM" id="SSF103473">
    <property type="entry name" value="MFS general substrate transporter"/>
    <property type="match status" value="1"/>
</dbReference>
<comment type="caution">
    <text evidence="8">The sequence shown here is derived from an EMBL/GenBank/DDBJ whole genome shotgun (WGS) entry which is preliminary data.</text>
</comment>
<dbReference type="AlphaFoldDB" id="A0AAV8WXF8"/>
<dbReference type="PANTHER" id="PTHR16172:SF30">
    <property type="entry name" value="SUGAR BABY, ISOFORM C"/>
    <property type="match status" value="1"/>
</dbReference>
<evidence type="ECO:0000313" key="8">
    <source>
        <dbReference type="EMBL" id="KAJ8930915.1"/>
    </source>
</evidence>
<organism evidence="8 9">
    <name type="scientific">Rhamnusium bicolor</name>
    <dbReference type="NCBI Taxonomy" id="1586634"/>
    <lineage>
        <taxon>Eukaryota</taxon>
        <taxon>Metazoa</taxon>
        <taxon>Ecdysozoa</taxon>
        <taxon>Arthropoda</taxon>
        <taxon>Hexapoda</taxon>
        <taxon>Insecta</taxon>
        <taxon>Pterygota</taxon>
        <taxon>Neoptera</taxon>
        <taxon>Endopterygota</taxon>
        <taxon>Coleoptera</taxon>
        <taxon>Polyphaga</taxon>
        <taxon>Cucujiformia</taxon>
        <taxon>Chrysomeloidea</taxon>
        <taxon>Cerambycidae</taxon>
        <taxon>Lepturinae</taxon>
        <taxon>Rhagiini</taxon>
        <taxon>Rhamnusium</taxon>
    </lineage>
</organism>
<protein>
    <recommendedName>
        <fullName evidence="7">Major facilitator superfamily associated domain-containing protein</fullName>
    </recommendedName>
</protein>
<comment type="similarity">
    <text evidence="2">Belongs to the major facilitator superfamily. MFSD6 family.</text>
</comment>
<reference evidence="8" key="1">
    <citation type="journal article" date="2023" name="Insect Mol. Biol.">
        <title>Genome sequencing provides insights into the evolution of gene families encoding plant cell wall-degrading enzymes in longhorned beetles.</title>
        <authorList>
            <person name="Shin N.R."/>
            <person name="Okamura Y."/>
            <person name="Kirsch R."/>
            <person name="Pauchet Y."/>
        </authorList>
    </citation>
    <scope>NUCLEOTIDE SEQUENCE</scope>
    <source>
        <strain evidence="8">RBIC_L_NR</strain>
    </source>
</reference>
<feature type="transmembrane region" description="Helical" evidence="6">
    <location>
        <begin position="325"/>
        <end position="344"/>
    </location>
</feature>